<evidence type="ECO:0008006" key="3">
    <source>
        <dbReference type="Google" id="ProtNLM"/>
    </source>
</evidence>
<dbReference type="EMBL" id="JAAZSR010000095">
    <property type="protein sequence ID" value="NKX50481.1"/>
    <property type="molecule type" value="Genomic_DNA"/>
</dbReference>
<reference evidence="1 2" key="1">
    <citation type="submission" date="2020-04" db="EMBL/GenBank/DDBJ databases">
        <authorList>
            <person name="Liu S."/>
        </authorList>
    </citation>
    <scope>NUCLEOTIDE SEQUENCE [LARGE SCALE GENOMIC DNA]</scope>
    <source>
        <strain evidence="1 2">CGMCC 1.15091</strain>
    </source>
</reference>
<proteinExistence type="predicted"/>
<dbReference type="Gene3D" id="2.60.40.10">
    <property type="entry name" value="Immunoglobulins"/>
    <property type="match status" value="1"/>
</dbReference>
<evidence type="ECO:0000313" key="2">
    <source>
        <dbReference type="Proteomes" id="UP000523795"/>
    </source>
</evidence>
<protein>
    <recommendedName>
        <fullName evidence="3">Abnormal spindle-like microcephaly-associated protein ASH domain-containing protein</fullName>
    </recommendedName>
</protein>
<accession>A0ABX1JP33</accession>
<dbReference type="Proteomes" id="UP000523795">
    <property type="component" value="Unassembled WGS sequence"/>
</dbReference>
<feature type="non-terminal residue" evidence="1">
    <location>
        <position position="1"/>
    </location>
</feature>
<evidence type="ECO:0000313" key="1">
    <source>
        <dbReference type="EMBL" id="NKX50481.1"/>
    </source>
</evidence>
<comment type="caution">
    <text evidence="1">The sequence shown here is derived from an EMBL/GenBank/DDBJ whole genome shotgun (WGS) entry which is preliminary data.</text>
</comment>
<dbReference type="InterPro" id="IPR013783">
    <property type="entry name" value="Ig-like_fold"/>
</dbReference>
<keyword evidence="2" id="KW-1185">Reference proteome</keyword>
<name>A0ABX1JP33_9MICC</name>
<gene>
    <name evidence="1" type="ORF">HER39_07855</name>
</gene>
<sequence length="172" mass="17220">TVTVTNTGPDPVTLSASVTGTHAGEFAISGGNGASLAPGAATTVSVTFRPGSTVGQRQAVLHLAAGDRALDVGLYGLTMNGIEGLNDPTLANVMGTLGPAIDVGWLNREGGVQPAAKGDEVLEPPFVKSGAAPVTMVPLAQYAPREDLPFGWYTGNGTTAERHALGSIAIGG</sequence>
<organism evidence="1 2">
    <name type="scientific">Arthrobacter deserti</name>
    <dbReference type="NCBI Taxonomy" id="1742687"/>
    <lineage>
        <taxon>Bacteria</taxon>
        <taxon>Bacillati</taxon>
        <taxon>Actinomycetota</taxon>
        <taxon>Actinomycetes</taxon>
        <taxon>Micrococcales</taxon>
        <taxon>Micrococcaceae</taxon>
        <taxon>Arthrobacter</taxon>
    </lineage>
</organism>